<organism evidence="1 2">
    <name type="scientific">Gracilibacillus halophilus YIM-C55.5</name>
    <dbReference type="NCBI Taxonomy" id="1308866"/>
    <lineage>
        <taxon>Bacteria</taxon>
        <taxon>Bacillati</taxon>
        <taxon>Bacillota</taxon>
        <taxon>Bacilli</taxon>
        <taxon>Bacillales</taxon>
        <taxon>Bacillaceae</taxon>
        <taxon>Gracilibacillus</taxon>
    </lineage>
</organism>
<comment type="caution">
    <text evidence="1">The sequence shown here is derived from an EMBL/GenBank/DDBJ whole genome shotgun (WGS) entry which is preliminary data.</text>
</comment>
<proteinExistence type="predicted"/>
<gene>
    <name evidence="1" type="ORF">J416_08624</name>
</gene>
<sequence>MGENNQEELEPMYQHLIQLVDDKNTIQKILTAKTSLQVYQILLNET</sequence>
<keyword evidence="2" id="KW-1185">Reference proteome</keyword>
<dbReference type="STRING" id="1308866.J416_08624"/>
<name>N4WQW1_9BACI</name>
<evidence type="ECO:0000313" key="2">
    <source>
        <dbReference type="Proteomes" id="UP000012283"/>
    </source>
</evidence>
<dbReference type="Proteomes" id="UP000012283">
    <property type="component" value="Unassembled WGS sequence"/>
</dbReference>
<dbReference type="AlphaFoldDB" id="N4WQW1"/>
<dbReference type="Gene3D" id="3.40.930.10">
    <property type="entry name" value="Mannitol-specific EII, Chain A"/>
    <property type="match status" value="1"/>
</dbReference>
<dbReference type="PATRIC" id="fig|1308866.3.peg.1746"/>
<reference evidence="1 2" key="1">
    <citation type="submission" date="2013-03" db="EMBL/GenBank/DDBJ databases">
        <title>Draft genome sequence of Gracibacillus halophilus YIM-C55.5, a moderately halophilic and thermophilic organism from the Xiaochaidamu salt lake.</title>
        <authorList>
            <person name="Sugumar T."/>
            <person name="Polireddy D.R."/>
            <person name="Antony A."/>
            <person name="Madhava Y.R."/>
            <person name="Sivakumar N."/>
        </authorList>
    </citation>
    <scope>NUCLEOTIDE SEQUENCE [LARGE SCALE GENOMIC DNA]</scope>
    <source>
        <strain evidence="1 2">YIM-C55.5</strain>
    </source>
</reference>
<dbReference type="EMBL" id="APML01000029">
    <property type="protein sequence ID" value="ENH96840.1"/>
    <property type="molecule type" value="Genomic_DNA"/>
</dbReference>
<accession>N4WQW1</accession>
<protein>
    <submittedName>
        <fullName evidence="1">Uncharacterized protein</fullName>
    </submittedName>
</protein>
<evidence type="ECO:0000313" key="1">
    <source>
        <dbReference type="EMBL" id="ENH96840.1"/>
    </source>
</evidence>
<dbReference type="InterPro" id="IPR016152">
    <property type="entry name" value="PTrfase/Anion_transptr"/>
</dbReference>